<evidence type="ECO:0008006" key="4">
    <source>
        <dbReference type="Google" id="ProtNLM"/>
    </source>
</evidence>
<dbReference type="OrthoDB" id="10250320at2759"/>
<protein>
    <recommendedName>
        <fullName evidence="4">Cyclin N-terminal domain-containing protein</fullName>
    </recommendedName>
</protein>
<dbReference type="Proteomes" id="UP000053263">
    <property type="component" value="Unassembled WGS sequence"/>
</dbReference>
<sequence>MVASKYLGDFTLKNVHWALCTGVFGKRNVGRIKRDFLDVLDFELGITEADVLSHHDSLSALTMHAHAHRRSHHHHHHHVASSTSSATSSASSSPRKHHAHARHVSDVPELETLSPQQPSPPGSASPRTPDTLVEPPLELTKVEPPHVEV</sequence>
<feature type="compositionally biased region" description="Low complexity" evidence="1">
    <location>
        <begin position="80"/>
        <end position="93"/>
    </location>
</feature>
<dbReference type="HOGENOM" id="CLU_1750466_0_0_1"/>
<feature type="compositionally biased region" description="Basic and acidic residues" evidence="1">
    <location>
        <begin position="140"/>
        <end position="149"/>
    </location>
</feature>
<feature type="compositionally biased region" description="Basic residues" evidence="1">
    <location>
        <begin position="65"/>
        <end position="79"/>
    </location>
</feature>
<name>A0A0C9SQY1_PLICR</name>
<gene>
    <name evidence="2" type="ORF">PLICRDRAFT_372146</name>
</gene>
<keyword evidence="3" id="KW-1185">Reference proteome</keyword>
<proteinExistence type="predicted"/>
<feature type="region of interest" description="Disordered" evidence="1">
    <location>
        <begin position="65"/>
        <end position="149"/>
    </location>
</feature>
<dbReference type="AlphaFoldDB" id="A0A0C9SQY1"/>
<dbReference type="Gene3D" id="1.10.472.10">
    <property type="entry name" value="Cyclin-like"/>
    <property type="match status" value="1"/>
</dbReference>
<reference evidence="2 3" key="1">
    <citation type="submission" date="2014-06" db="EMBL/GenBank/DDBJ databases">
        <title>Evolutionary Origins and Diversification of the Mycorrhizal Mutualists.</title>
        <authorList>
            <consortium name="DOE Joint Genome Institute"/>
            <consortium name="Mycorrhizal Genomics Consortium"/>
            <person name="Kohler A."/>
            <person name="Kuo A."/>
            <person name="Nagy L.G."/>
            <person name="Floudas D."/>
            <person name="Copeland A."/>
            <person name="Barry K.W."/>
            <person name="Cichocki N."/>
            <person name="Veneault-Fourrey C."/>
            <person name="LaButti K."/>
            <person name="Lindquist E.A."/>
            <person name="Lipzen A."/>
            <person name="Lundell T."/>
            <person name="Morin E."/>
            <person name="Murat C."/>
            <person name="Riley R."/>
            <person name="Ohm R."/>
            <person name="Sun H."/>
            <person name="Tunlid A."/>
            <person name="Henrissat B."/>
            <person name="Grigoriev I.V."/>
            <person name="Hibbett D.S."/>
            <person name="Martin F."/>
        </authorList>
    </citation>
    <scope>NUCLEOTIDE SEQUENCE [LARGE SCALE GENOMIC DNA]</scope>
    <source>
        <strain evidence="2 3">FD-325 SS-3</strain>
    </source>
</reference>
<dbReference type="EMBL" id="KN832572">
    <property type="protein sequence ID" value="KII84152.1"/>
    <property type="molecule type" value="Genomic_DNA"/>
</dbReference>
<evidence type="ECO:0000256" key="1">
    <source>
        <dbReference type="SAM" id="MobiDB-lite"/>
    </source>
</evidence>
<evidence type="ECO:0000313" key="2">
    <source>
        <dbReference type="EMBL" id="KII84152.1"/>
    </source>
</evidence>
<evidence type="ECO:0000313" key="3">
    <source>
        <dbReference type="Proteomes" id="UP000053263"/>
    </source>
</evidence>
<accession>A0A0C9SQY1</accession>
<organism evidence="2 3">
    <name type="scientific">Plicaturopsis crispa FD-325 SS-3</name>
    <dbReference type="NCBI Taxonomy" id="944288"/>
    <lineage>
        <taxon>Eukaryota</taxon>
        <taxon>Fungi</taxon>
        <taxon>Dikarya</taxon>
        <taxon>Basidiomycota</taxon>
        <taxon>Agaricomycotina</taxon>
        <taxon>Agaricomycetes</taxon>
        <taxon>Agaricomycetidae</taxon>
        <taxon>Amylocorticiales</taxon>
        <taxon>Amylocorticiaceae</taxon>
        <taxon>Plicatura</taxon>
        <taxon>Plicaturopsis crispa</taxon>
    </lineage>
</organism>